<feature type="region of interest" description="Disordered" evidence="1">
    <location>
        <begin position="63"/>
        <end position="85"/>
    </location>
</feature>
<protein>
    <submittedName>
        <fullName evidence="2">Uncharacterized protein</fullName>
    </submittedName>
</protein>
<organism evidence="2 3">
    <name type="scientific">Acanthosepion pharaonis</name>
    <name type="common">Pharaoh cuttlefish</name>
    <name type="synonym">Sepia pharaonis</name>
    <dbReference type="NCBI Taxonomy" id="158019"/>
    <lineage>
        <taxon>Eukaryota</taxon>
        <taxon>Metazoa</taxon>
        <taxon>Spiralia</taxon>
        <taxon>Lophotrochozoa</taxon>
        <taxon>Mollusca</taxon>
        <taxon>Cephalopoda</taxon>
        <taxon>Coleoidea</taxon>
        <taxon>Decapodiformes</taxon>
        <taxon>Sepiida</taxon>
        <taxon>Sepiina</taxon>
        <taxon>Sepiidae</taxon>
        <taxon>Acanthosepion</taxon>
    </lineage>
</organism>
<evidence type="ECO:0000313" key="3">
    <source>
        <dbReference type="Proteomes" id="UP000597762"/>
    </source>
</evidence>
<reference evidence="2" key="1">
    <citation type="submission" date="2021-01" db="EMBL/GenBank/DDBJ databases">
        <authorList>
            <person name="Li R."/>
            <person name="Bekaert M."/>
        </authorList>
    </citation>
    <scope>NUCLEOTIDE SEQUENCE</scope>
    <source>
        <strain evidence="2">Farmed</strain>
    </source>
</reference>
<comment type="caution">
    <text evidence="2">The sequence shown here is derived from an EMBL/GenBank/DDBJ whole genome shotgun (WGS) entry which is preliminary data.</text>
</comment>
<proteinExistence type="predicted"/>
<accession>A0A812BJE2</accession>
<dbReference type="PANTHER" id="PTHR34648">
    <property type="entry name" value="CLOCK-INTERACTING PACEMAKER"/>
    <property type="match status" value="1"/>
</dbReference>
<sequence length="250" mass="28127">MIINADPAPPEQPGTHRTQVFLTPQITQCKDFKNVRTKVPRSSIKDSCDSGTTQPIYLRLETDTFEDDKPKSSTEPMVPKPHIGLSGTKTQYGKRCFESLSSQDCLPIPKELYSILSEKESGNESGYSSQSASYLKCQPLEKGADNLLDNSEQLVDVENLETKQNSSSEELGNISSDKKIRFLRTASALQRSGLMEITIKTADILKQNRIVNREIERLHQDTLKFLQSVIKNPENKTFQETITKNFNSHS</sequence>
<dbReference type="PANTHER" id="PTHR34648:SF1">
    <property type="entry name" value="CLOCK-INTERACTING PACEMAKER"/>
    <property type="match status" value="1"/>
</dbReference>
<dbReference type="GO" id="GO:0005634">
    <property type="term" value="C:nucleus"/>
    <property type="evidence" value="ECO:0007669"/>
    <property type="project" value="TreeGrafter"/>
</dbReference>
<dbReference type="Proteomes" id="UP000597762">
    <property type="component" value="Unassembled WGS sequence"/>
</dbReference>
<gene>
    <name evidence="2" type="ORF">SPHA_21439</name>
</gene>
<dbReference type="AlphaFoldDB" id="A0A812BJE2"/>
<dbReference type="GO" id="GO:0042754">
    <property type="term" value="P:negative regulation of circadian rhythm"/>
    <property type="evidence" value="ECO:0007669"/>
    <property type="project" value="InterPro"/>
</dbReference>
<evidence type="ECO:0000256" key="1">
    <source>
        <dbReference type="SAM" id="MobiDB-lite"/>
    </source>
</evidence>
<dbReference type="EMBL" id="CAHIKZ030000787">
    <property type="protein sequence ID" value="CAE1238682.1"/>
    <property type="molecule type" value="Genomic_DNA"/>
</dbReference>
<dbReference type="InterPro" id="IPR031602">
    <property type="entry name" value="CIPC"/>
</dbReference>
<dbReference type="GO" id="GO:0045892">
    <property type="term" value="P:negative regulation of DNA-templated transcription"/>
    <property type="evidence" value="ECO:0007669"/>
    <property type="project" value="InterPro"/>
</dbReference>
<dbReference type="OrthoDB" id="6374619at2759"/>
<dbReference type="Pfam" id="PF15800">
    <property type="entry name" value="CiPC"/>
    <property type="match status" value="1"/>
</dbReference>
<keyword evidence="3" id="KW-1185">Reference proteome</keyword>
<name>A0A812BJE2_ACAPH</name>
<evidence type="ECO:0000313" key="2">
    <source>
        <dbReference type="EMBL" id="CAE1238682.1"/>
    </source>
</evidence>